<keyword evidence="2" id="KW-1185">Reference proteome</keyword>
<protein>
    <submittedName>
        <fullName evidence="1">Uncharacterized protein</fullName>
    </submittedName>
</protein>
<gene>
    <name evidence="1" type="ORF">Mgra_00003548</name>
</gene>
<dbReference type="EMBL" id="JABEBT010000024">
    <property type="protein sequence ID" value="KAF7636968.1"/>
    <property type="molecule type" value="Genomic_DNA"/>
</dbReference>
<organism evidence="1 2">
    <name type="scientific">Meloidogyne graminicola</name>
    <dbReference type="NCBI Taxonomy" id="189291"/>
    <lineage>
        <taxon>Eukaryota</taxon>
        <taxon>Metazoa</taxon>
        <taxon>Ecdysozoa</taxon>
        <taxon>Nematoda</taxon>
        <taxon>Chromadorea</taxon>
        <taxon>Rhabditida</taxon>
        <taxon>Tylenchina</taxon>
        <taxon>Tylenchomorpha</taxon>
        <taxon>Tylenchoidea</taxon>
        <taxon>Meloidogynidae</taxon>
        <taxon>Meloidogyninae</taxon>
        <taxon>Meloidogyne</taxon>
    </lineage>
</organism>
<name>A0A8S9ZUU0_9BILA</name>
<accession>A0A8S9ZUU0</accession>
<proteinExistence type="predicted"/>
<comment type="caution">
    <text evidence="1">The sequence shown here is derived from an EMBL/GenBank/DDBJ whole genome shotgun (WGS) entry which is preliminary data.</text>
</comment>
<evidence type="ECO:0000313" key="1">
    <source>
        <dbReference type="EMBL" id="KAF7636968.1"/>
    </source>
</evidence>
<evidence type="ECO:0000313" key="2">
    <source>
        <dbReference type="Proteomes" id="UP000605970"/>
    </source>
</evidence>
<reference evidence="1" key="1">
    <citation type="journal article" date="2020" name="Ecol. Evol.">
        <title>Genome structure and content of the rice root-knot nematode (Meloidogyne graminicola).</title>
        <authorList>
            <person name="Phan N.T."/>
            <person name="Danchin E.G.J."/>
            <person name="Klopp C."/>
            <person name="Perfus-Barbeoch L."/>
            <person name="Kozlowski D.K."/>
            <person name="Koutsovoulos G.D."/>
            <person name="Lopez-Roques C."/>
            <person name="Bouchez O."/>
            <person name="Zahm M."/>
            <person name="Besnard G."/>
            <person name="Bellafiore S."/>
        </authorList>
    </citation>
    <scope>NUCLEOTIDE SEQUENCE</scope>
    <source>
        <strain evidence="1">VN-18</strain>
    </source>
</reference>
<dbReference type="AlphaFoldDB" id="A0A8S9ZUU0"/>
<sequence length="283" mass="33450">MYYFLDDGSMVVIKRNWGDFQKDFNYPLEVVAKAMGFADLEYIGNGKLKFLNDGLGKKKGYIETTWNVYELISKVENSGWSVEYNNNAIVNSILGGHVYVILSHKGHQIVKFHFHQHGLNIFRKEKNQHFLIKNNEQLEEEPVKDPLDFYRIEYSEGEFSRKIGQVKTYLFTINELKQIAIKRVINIRKYGPGFYCYNFAYDFVHAVAKNQNNVMHLKFWPENYLEFLVYMKKSDFTFSFRAFIDPELIIKPPLLQRFKNKICQIINCKKAPIYENVYGSTKY</sequence>
<feature type="non-terminal residue" evidence="1">
    <location>
        <position position="1"/>
    </location>
</feature>
<dbReference type="Proteomes" id="UP000605970">
    <property type="component" value="Unassembled WGS sequence"/>
</dbReference>